<dbReference type="RefSeq" id="WP_349245889.1">
    <property type="nucleotide sequence ID" value="NZ_JASCXX010000020.1"/>
</dbReference>
<accession>A0AAW6U1V2</accession>
<keyword evidence="2" id="KW-1185">Reference proteome</keyword>
<comment type="caution">
    <text evidence="1">The sequence shown here is derived from an EMBL/GenBank/DDBJ whole genome shotgun (WGS) entry which is preliminary data.</text>
</comment>
<gene>
    <name evidence="1" type="ORF">QJ522_15570</name>
</gene>
<sequence>MVISKLVSVLDEQICLTFSGETSLKVVQEYRAKYAWIDECLDANPLIRADTPVIEAKVHYPTDSSLLWDSYRVL</sequence>
<organism evidence="1 2">
    <name type="scientific">Anaerobaca lacustris</name>
    <dbReference type="NCBI Taxonomy" id="3044600"/>
    <lineage>
        <taxon>Bacteria</taxon>
        <taxon>Pseudomonadati</taxon>
        <taxon>Planctomycetota</taxon>
        <taxon>Phycisphaerae</taxon>
        <taxon>Sedimentisphaerales</taxon>
        <taxon>Anaerobacaceae</taxon>
        <taxon>Anaerobaca</taxon>
    </lineage>
</organism>
<evidence type="ECO:0000313" key="2">
    <source>
        <dbReference type="Proteomes" id="UP001431776"/>
    </source>
</evidence>
<evidence type="ECO:0000313" key="1">
    <source>
        <dbReference type="EMBL" id="MDI6450479.1"/>
    </source>
</evidence>
<proteinExistence type="predicted"/>
<name>A0AAW6U1V2_9BACT</name>
<dbReference type="EMBL" id="JASCXX010000020">
    <property type="protein sequence ID" value="MDI6450479.1"/>
    <property type="molecule type" value="Genomic_DNA"/>
</dbReference>
<dbReference type="Proteomes" id="UP001431776">
    <property type="component" value="Unassembled WGS sequence"/>
</dbReference>
<reference evidence="1" key="1">
    <citation type="submission" date="2023-05" db="EMBL/GenBank/DDBJ databases">
        <title>Anaerotaeda fermentans gen. nov., sp. nov., a novel anaerobic planctomycete of the new family within the order Sedimentisphaerales isolated from Taman Peninsula, Russia.</title>
        <authorList>
            <person name="Khomyakova M.A."/>
            <person name="Merkel A.Y."/>
            <person name="Slobodkin A.I."/>
        </authorList>
    </citation>
    <scope>NUCLEOTIDE SEQUENCE</scope>
    <source>
        <strain evidence="1">M17dextr</strain>
    </source>
</reference>
<dbReference type="AlphaFoldDB" id="A0AAW6U1V2"/>
<protein>
    <submittedName>
        <fullName evidence="1">Uncharacterized protein</fullName>
    </submittedName>
</protein>